<dbReference type="EMBL" id="JPXY01000024">
    <property type="protein sequence ID" value="KGQ32343.1"/>
    <property type="molecule type" value="Genomic_DNA"/>
</dbReference>
<proteinExistence type="predicted"/>
<accession>A0A0A2XJG7</accession>
<protein>
    <submittedName>
        <fullName evidence="1">Uncharacterized protein</fullName>
    </submittedName>
</protein>
<sequence>MSGDAEVFDDGVQAAREAFNRSIDALRKELLDAGLSPNKVEEIIGKRAFSLQYIQENQLIK</sequence>
<keyword evidence="2" id="KW-1185">Reference proteome</keyword>
<evidence type="ECO:0000313" key="2">
    <source>
        <dbReference type="Proteomes" id="UP000030418"/>
    </source>
</evidence>
<evidence type="ECO:0000313" key="1">
    <source>
        <dbReference type="EMBL" id="KGQ32343.1"/>
    </source>
</evidence>
<dbReference type="Proteomes" id="UP000030418">
    <property type="component" value="Unassembled WGS sequence"/>
</dbReference>
<gene>
    <name evidence="1" type="ORF">P375_05995</name>
</gene>
<reference evidence="1 2" key="1">
    <citation type="submission" date="2014-08" db="EMBL/GenBank/DDBJ databases">
        <title>Chaperone-usher fimbriae in a diverse selection of Gallibacterium genomes.</title>
        <authorList>
            <person name="Kudirkiene E."/>
            <person name="Bager R.J."/>
            <person name="Johnson T.J."/>
            <person name="Bojesen A.M."/>
        </authorList>
    </citation>
    <scope>NUCLEOTIDE SEQUENCE [LARGE SCALE GENOMIC DNA]</scope>
    <source>
        <strain evidence="1 2">CCM5976</strain>
    </source>
</reference>
<dbReference type="AlphaFoldDB" id="A0A0A2XJG7"/>
<name>A0A0A2XJG7_9PAST</name>
<organism evidence="1 2">
    <name type="scientific">Gallibacterium genomosp. 2</name>
    <dbReference type="NCBI Taxonomy" id="155517"/>
    <lineage>
        <taxon>Bacteria</taxon>
        <taxon>Pseudomonadati</taxon>
        <taxon>Pseudomonadota</taxon>
        <taxon>Gammaproteobacteria</taxon>
        <taxon>Pasteurellales</taxon>
        <taxon>Pasteurellaceae</taxon>
        <taxon>Gallibacterium</taxon>
    </lineage>
</organism>
<comment type="caution">
    <text evidence="1">The sequence shown here is derived from an EMBL/GenBank/DDBJ whole genome shotgun (WGS) entry which is preliminary data.</text>
</comment>